<accession>A0A4Q1CB74</accession>
<sequence length="299" mass="31764">MNALRLALLLPLAFGPLAATPTLQVIAVGPNPESVTRGFGGDLFATLMGETRKDGDGNGRIVRIRGDAVSDFSAGYDDPKGIVFTGDHLITADFTRVWKIDSTGKKELLAGPSDFPHPPSYLNDVALAPDGRSVLVTDMGAVTKMRDPGGQLWPVDSAEAAAIPVIARVYRITLDGKVSIAVENQRTMLLPNGVTSLSNDTLLLAEFFTGNILEYRAGGFRIVATGHRSVDGIARDSRGTLYVSEVFTGRVWAIPADGPKRLLATLTSAADFLLDEPASLLVVPDTKAGALAFLTLHRP</sequence>
<dbReference type="EMBL" id="SDHX01000001">
    <property type="protein sequence ID" value="RXK56345.1"/>
    <property type="molecule type" value="Genomic_DNA"/>
</dbReference>
<dbReference type="InterPro" id="IPR011042">
    <property type="entry name" value="6-blade_b-propeller_TolB-like"/>
</dbReference>
<evidence type="ECO:0000313" key="3">
    <source>
        <dbReference type="EMBL" id="RXK56345.1"/>
    </source>
</evidence>
<evidence type="ECO:0000313" key="4">
    <source>
        <dbReference type="Proteomes" id="UP000290218"/>
    </source>
</evidence>
<dbReference type="SUPFAM" id="SSF63829">
    <property type="entry name" value="Calcium-dependent phosphotriesterase"/>
    <property type="match status" value="1"/>
</dbReference>
<evidence type="ECO:0000259" key="2">
    <source>
        <dbReference type="Pfam" id="PF08450"/>
    </source>
</evidence>
<feature type="domain" description="SMP-30/Gluconolactonase/LRE-like region" evidence="2">
    <location>
        <begin position="80"/>
        <end position="258"/>
    </location>
</feature>
<protein>
    <submittedName>
        <fullName evidence="3">Gluconolaconase</fullName>
    </submittedName>
</protein>
<dbReference type="InterPro" id="IPR013658">
    <property type="entry name" value="SGL"/>
</dbReference>
<evidence type="ECO:0000256" key="1">
    <source>
        <dbReference type="SAM" id="SignalP"/>
    </source>
</evidence>
<dbReference type="OrthoDB" id="9797664at2"/>
<feature type="signal peptide" evidence="1">
    <location>
        <begin position="1"/>
        <end position="18"/>
    </location>
</feature>
<reference evidence="3 4" key="1">
    <citation type="submission" date="2019-01" db="EMBL/GenBank/DDBJ databases">
        <title>Lacunisphaera sp. strain TWA-58.</title>
        <authorList>
            <person name="Chen W.-M."/>
        </authorList>
    </citation>
    <scope>NUCLEOTIDE SEQUENCE [LARGE SCALE GENOMIC DNA]</scope>
    <source>
        <strain evidence="3 4">TWA-58</strain>
    </source>
</reference>
<proteinExistence type="predicted"/>
<organism evidence="3 4">
    <name type="scientific">Oleiharenicola lentus</name>
    <dbReference type="NCBI Taxonomy" id="2508720"/>
    <lineage>
        <taxon>Bacteria</taxon>
        <taxon>Pseudomonadati</taxon>
        <taxon>Verrucomicrobiota</taxon>
        <taxon>Opitutia</taxon>
        <taxon>Opitutales</taxon>
        <taxon>Opitutaceae</taxon>
        <taxon>Oleiharenicola</taxon>
    </lineage>
</organism>
<dbReference type="Gene3D" id="2.120.10.30">
    <property type="entry name" value="TolB, C-terminal domain"/>
    <property type="match status" value="1"/>
</dbReference>
<keyword evidence="4" id="KW-1185">Reference proteome</keyword>
<dbReference type="Pfam" id="PF08450">
    <property type="entry name" value="SGL"/>
    <property type="match status" value="1"/>
</dbReference>
<dbReference type="AlphaFoldDB" id="A0A4Q1CB74"/>
<keyword evidence="1" id="KW-0732">Signal</keyword>
<comment type="caution">
    <text evidence="3">The sequence shown here is derived from an EMBL/GenBank/DDBJ whole genome shotgun (WGS) entry which is preliminary data.</text>
</comment>
<feature type="chain" id="PRO_5020716880" evidence="1">
    <location>
        <begin position="19"/>
        <end position="299"/>
    </location>
</feature>
<dbReference type="Proteomes" id="UP000290218">
    <property type="component" value="Unassembled WGS sequence"/>
</dbReference>
<gene>
    <name evidence="3" type="ORF">ESB00_10875</name>
</gene>
<name>A0A4Q1CB74_9BACT</name>